<dbReference type="Gramene" id="TraesARI2D03G01101190.1">
    <property type="protein sequence ID" value="TraesARI2D03G01101190.1"/>
    <property type="gene ID" value="TraesARI2D03G01101190"/>
</dbReference>
<dbReference type="ExpressionAtlas" id="A0A1D5UYH0">
    <property type="expression patterns" value="differential"/>
</dbReference>
<dbReference type="OrthoDB" id="10301131at2759"/>
<protein>
    <submittedName>
        <fullName evidence="3">Uncharacterized protein</fullName>
    </submittedName>
</protein>
<dbReference type="Gramene" id="TraesLDM2D03G01086640.1">
    <property type="protein sequence ID" value="TraesLDM2D03G01086640.1"/>
    <property type="gene ID" value="TraesLDM2D03G01086640"/>
</dbReference>
<dbReference type="AlphaFoldDB" id="A0A1D5UYH0"/>
<dbReference type="Gramene" id="TraesMAC2D03G01084280.1">
    <property type="protein sequence ID" value="TraesMAC2D03G01084280.1"/>
    <property type="gene ID" value="TraesMAC2D03G01084280"/>
</dbReference>
<dbReference type="Gramene" id="TraesCLE_scaffold_039484_01G000400.1">
    <property type="protein sequence ID" value="TraesCLE_scaffold_039484_01G000400.1"/>
    <property type="gene ID" value="TraesCLE_scaffold_039484_01G000400"/>
</dbReference>
<evidence type="ECO:0000313" key="4">
    <source>
        <dbReference type="Proteomes" id="UP000019116"/>
    </source>
</evidence>
<dbReference type="EnsemblPlants" id="TraesCS2D02G012600.1">
    <property type="protein sequence ID" value="TraesCS2D02G012600.1"/>
    <property type="gene ID" value="TraesCS2D02G012600"/>
</dbReference>
<dbReference type="Gramene" id="TraesCS2D02G012600.1">
    <property type="protein sequence ID" value="TraesCS2D02G012600.1"/>
    <property type="gene ID" value="TraesCS2D02G012600"/>
</dbReference>
<reference evidence="3" key="2">
    <citation type="submission" date="2018-10" db="UniProtKB">
        <authorList>
            <consortium name="EnsemblPlants"/>
        </authorList>
    </citation>
    <scope>IDENTIFICATION</scope>
</reference>
<dbReference type="Gramene" id="TraesSTA2D03G01073980.1">
    <property type="protein sequence ID" value="TraesSTA2D03G01073980.1"/>
    <property type="gene ID" value="TraesSTA2D03G01073980"/>
</dbReference>
<dbReference type="Gramene" id="TraesROB_scaffold_046129_01G000400.1">
    <property type="protein sequence ID" value="TraesROB_scaffold_046129_01G000400.1"/>
    <property type="gene ID" value="TraesROB_scaffold_046129_01G000400"/>
</dbReference>
<sequence>MDSHTIRILALALLSLHPLCSATIAQCRTIANLHDEKINFPNGLCGENKHCTTEFCYCCLIYNRCYLTMDACKRHCDNPPSSSSEDLQAVETATATTHAPLPAA</sequence>
<dbReference type="Gramene" id="TraesRN2D0100025300.1">
    <property type="protein sequence ID" value="TraesRN2D0100025300.1"/>
    <property type="gene ID" value="TraesRN2D0100025300"/>
</dbReference>
<feature type="signal peptide" evidence="2">
    <location>
        <begin position="1"/>
        <end position="22"/>
    </location>
</feature>
<evidence type="ECO:0000313" key="3">
    <source>
        <dbReference type="EnsemblPlants" id="TraesCS2D02G012600.1"/>
    </source>
</evidence>
<keyword evidence="2" id="KW-0732">Signal</keyword>
<proteinExistence type="predicted"/>
<dbReference type="Gramene" id="TraesPARA_EIv1.0_0626490.1">
    <property type="protein sequence ID" value="TraesPARA_EIv1.0_0626490.1.CDS"/>
    <property type="gene ID" value="TraesPARA_EIv1.0_0626490"/>
</dbReference>
<dbReference type="Gramene" id="TraesSYM2D03G01099820.1">
    <property type="protein sequence ID" value="TraesSYM2D03G01099820.1"/>
    <property type="gene ID" value="TraesSYM2D03G01099820"/>
</dbReference>
<accession>A0A1D5UYH0</accession>
<feature type="compositionally biased region" description="Low complexity" evidence="1">
    <location>
        <begin position="92"/>
        <end position="104"/>
    </location>
</feature>
<dbReference type="Gramene" id="TraesCAD_scaffold_029100_01G000200.1">
    <property type="protein sequence ID" value="TraesCAD_scaffold_029100_01G000200.1"/>
    <property type="gene ID" value="TraesCAD_scaffold_029100_01G000200"/>
</dbReference>
<dbReference type="Gramene" id="TraesJUL2D03G01089850.1">
    <property type="protein sequence ID" value="TraesJUL2D03G01089850.1"/>
    <property type="gene ID" value="TraesJUL2D03G01089850"/>
</dbReference>
<dbReference type="Gramene" id="TraesWEE_scaffold_044010_01G000200.1">
    <property type="protein sequence ID" value="TraesWEE_scaffold_044010_01G000200.1"/>
    <property type="gene ID" value="TraesWEE_scaffold_044010_01G000200"/>
</dbReference>
<dbReference type="Gramene" id="TraesNOR2D03G01099620.1">
    <property type="protein sequence ID" value="TraesNOR2D03G01099620.1"/>
    <property type="gene ID" value="TraesNOR2D03G01099620"/>
</dbReference>
<dbReference type="Gramene" id="TraesJAG2D03G01089040.1">
    <property type="protein sequence ID" value="TraesJAG2D03G01089040.1"/>
    <property type="gene ID" value="TraesJAG2D03G01089040"/>
</dbReference>
<feature type="chain" id="PRO_5043144088" evidence="2">
    <location>
        <begin position="23"/>
        <end position="104"/>
    </location>
</feature>
<dbReference type="Gramene" id="TraesCS2D03G0023000.1">
    <property type="protein sequence ID" value="TraesCS2D03G0023000.1.CDS"/>
    <property type="gene ID" value="TraesCS2D03G0023000"/>
</dbReference>
<keyword evidence="4" id="KW-1185">Reference proteome</keyword>
<reference evidence="3" key="1">
    <citation type="submission" date="2018-08" db="EMBL/GenBank/DDBJ databases">
        <authorList>
            <person name="Rossello M."/>
        </authorList>
    </citation>
    <scope>NUCLEOTIDE SEQUENCE [LARGE SCALE GENOMIC DNA]</scope>
    <source>
        <strain evidence="3">cv. Chinese Spring</strain>
    </source>
</reference>
<evidence type="ECO:0000256" key="1">
    <source>
        <dbReference type="SAM" id="MobiDB-lite"/>
    </source>
</evidence>
<dbReference type="Proteomes" id="UP000019116">
    <property type="component" value="Chromosome 2D"/>
</dbReference>
<name>A0A1D5UYH0_WHEAT</name>
<organism evidence="3">
    <name type="scientific">Triticum aestivum</name>
    <name type="common">Wheat</name>
    <dbReference type="NCBI Taxonomy" id="4565"/>
    <lineage>
        <taxon>Eukaryota</taxon>
        <taxon>Viridiplantae</taxon>
        <taxon>Streptophyta</taxon>
        <taxon>Embryophyta</taxon>
        <taxon>Tracheophyta</taxon>
        <taxon>Spermatophyta</taxon>
        <taxon>Magnoliopsida</taxon>
        <taxon>Liliopsida</taxon>
        <taxon>Poales</taxon>
        <taxon>Poaceae</taxon>
        <taxon>BOP clade</taxon>
        <taxon>Pooideae</taxon>
        <taxon>Triticodae</taxon>
        <taxon>Triticeae</taxon>
        <taxon>Triticinae</taxon>
        <taxon>Triticum</taxon>
    </lineage>
</organism>
<feature type="region of interest" description="Disordered" evidence="1">
    <location>
        <begin position="77"/>
        <end position="104"/>
    </location>
</feature>
<dbReference type="Gramene" id="TraesLAC2D03G01037480.1">
    <property type="protein sequence ID" value="TraesLAC2D03G01037480.1"/>
    <property type="gene ID" value="TraesLAC2D03G01037480"/>
</dbReference>
<evidence type="ECO:0000256" key="2">
    <source>
        <dbReference type="SAM" id="SignalP"/>
    </source>
</evidence>
<dbReference type="SMR" id="A0A1D5UYH0"/>